<evidence type="ECO:0000256" key="8">
    <source>
        <dbReference type="ARBA" id="ARBA00022968"/>
    </source>
</evidence>
<accession>A0A1J5I432</accession>
<dbReference type="PANTHER" id="PTHR43078">
    <property type="entry name" value="UDP-GLUCURONIC ACID DECARBOXYLASE-RELATED"/>
    <property type="match status" value="1"/>
</dbReference>
<keyword evidence="7" id="KW-0210">Decarboxylase</keyword>
<sequence length="315" mass="35434">MSKTILVTGGTGFIGTNLIHRLIDLGEKVVCVDNNYTGALSNIKDLESNPNFSFINHDITKPLTIENKIDQIYNLACPASPPAYQKDPIFTWKTSVFGVYNILEFAKTQGNIPILHSSTSEVYGEPLVHPQTENYRGNVNFIGIRSCYDEGKRAAESLLFDYHRTFQTPIRIIRIFNTYGPYMDPYDGRVVSNFIVQALMNLPLTIYGDGSQTRSFQYIDDLLDGMIKMTNNQSSFAGPVNLGNPNEFTIKELANLVLKLIPDSKSQIVFKKLPDDDPTHRCPDIALAKEKLGWEPKIKPEEGLIKTIAYFKTIL</sequence>
<dbReference type="AlphaFoldDB" id="A0A1J5I432"/>
<dbReference type="EC" id="4.1.1.35" evidence="5"/>
<evidence type="ECO:0000256" key="12">
    <source>
        <dbReference type="ARBA" id="ARBA00023136"/>
    </source>
</evidence>
<comment type="similarity">
    <text evidence="4">Belongs to the NAD(P)-dependent epimerase/dehydratase family. UDP-glucuronic acid decarboxylase subfamily.</text>
</comment>
<name>A0A1J5I432_9BACT</name>
<evidence type="ECO:0000256" key="4">
    <source>
        <dbReference type="ARBA" id="ARBA00007505"/>
    </source>
</evidence>
<dbReference type="GO" id="GO:0005737">
    <property type="term" value="C:cytoplasm"/>
    <property type="evidence" value="ECO:0007669"/>
    <property type="project" value="TreeGrafter"/>
</dbReference>
<dbReference type="InterPro" id="IPR016040">
    <property type="entry name" value="NAD(P)-bd_dom"/>
</dbReference>
<evidence type="ECO:0000256" key="14">
    <source>
        <dbReference type="ARBA" id="ARBA00023239"/>
    </source>
</evidence>
<gene>
    <name evidence="16" type="ORF">AUK05_01845</name>
</gene>
<dbReference type="SUPFAM" id="SSF51735">
    <property type="entry name" value="NAD(P)-binding Rossmann-fold domains"/>
    <property type="match status" value="1"/>
</dbReference>
<keyword evidence="6" id="KW-0812">Transmembrane</keyword>
<keyword evidence="13" id="KW-0325">Glycoprotein</keyword>
<evidence type="ECO:0000256" key="10">
    <source>
        <dbReference type="ARBA" id="ARBA00023027"/>
    </source>
</evidence>
<evidence type="ECO:0000256" key="9">
    <source>
        <dbReference type="ARBA" id="ARBA00022989"/>
    </source>
</evidence>
<evidence type="ECO:0000256" key="13">
    <source>
        <dbReference type="ARBA" id="ARBA00023180"/>
    </source>
</evidence>
<evidence type="ECO:0000313" key="17">
    <source>
        <dbReference type="Proteomes" id="UP000182344"/>
    </source>
</evidence>
<dbReference type="GO" id="GO:0070403">
    <property type="term" value="F:NAD+ binding"/>
    <property type="evidence" value="ECO:0007669"/>
    <property type="project" value="InterPro"/>
</dbReference>
<evidence type="ECO:0000256" key="7">
    <source>
        <dbReference type="ARBA" id="ARBA00022793"/>
    </source>
</evidence>
<dbReference type="GO" id="GO:0042732">
    <property type="term" value="P:D-xylose metabolic process"/>
    <property type="evidence" value="ECO:0007669"/>
    <property type="project" value="InterPro"/>
</dbReference>
<comment type="subcellular location">
    <subcellularLocation>
        <location evidence="2">Golgi apparatus</location>
        <location evidence="2">Golgi stack membrane</location>
        <topology evidence="2">Single-pass type II membrane protein</topology>
    </subcellularLocation>
</comment>
<evidence type="ECO:0000259" key="15">
    <source>
        <dbReference type="Pfam" id="PF16363"/>
    </source>
</evidence>
<dbReference type="Pfam" id="PF16363">
    <property type="entry name" value="GDP_Man_Dehyd"/>
    <property type="match status" value="1"/>
</dbReference>
<evidence type="ECO:0000256" key="3">
    <source>
        <dbReference type="ARBA" id="ARBA00005100"/>
    </source>
</evidence>
<keyword evidence="12" id="KW-0472">Membrane</keyword>
<organism evidence="16 17">
    <name type="scientific">Candidatus Shapirobacteria bacterium CG2_30_35_20</name>
    <dbReference type="NCBI Taxonomy" id="1805376"/>
    <lineage>
        <taxon>Bacteria</taxon>
        <taxon>Candidatus Shapironibacteriota</taxon>
    </lineage>
</organism>
<feature type="domain" description="NAD(P)-binding" evidence="15">
    <location>
        <begin position="6"/>
        <end position="304"/>
    </location>
</feature>
<evidence type="ECO:0000256" key="6">
    <source>
        <dbReference type="ARBA" id="ARBA00022692"/>
    </source>
</evidence>
<evidence type="ECO:0000256" key="2">
    <source>
        <dbReference type="ARBA" id="ARBA00004447"/>
    </source>
</evidence>
<comment type="cofactor">
    <cofactor evidence="1">
        <name>NAD(+)</name>
        <dbReference type="ChEBI" id="CHEBI:57540"/>
    </cofactor>
</comment>
<dbReference type="Gene3D" id="3.40.50.720">
    <property type="entry name" value="NAD(P)-binding Rossmann-like Domain"/>
    <property type="match status" value="1"/>
</dbReference>
<dbReference type="GO" id="GO:0033320">
    <property type="term" value="P:UDP-D-xylose biosynthetic process"/>
    <property type="evidence" value="ECO:0007669"/>
    <property type="project" value="UniProtKB-UniPathway"/>
</dbReference>
<comment type="pathway">
    <text evidence="3">Nucleotide-sugar biosynthesis; UDP-alpha-D-xylose biosynthesis; UDP-alpha-D-xylose from UDP-alpha-D-glucuronate: step 1/1.</text>
</comment>
<dbReference type="CDD" id="cd05230">
    <property type="entry name" value="UGD_SDR_e"/>
    <property type="match status" value="1"/>
</dbReference>
<keyword evidence="8" id="KW-0735">Signal-anchor</keyword>
<keyword evidence="10" id="KW-0520">NAD</keyword>
<protein>
    <recommendedName>
        <fullName evidence="5">UDP-glucuronate decarboxylase</fullName>
        <ecNumber evidence="5">4.1.1.35</ecNumber>
    </recommendedName>
</protein>
<evidence type="ECO:0000313" key="16">
    <source>
        <dbReference type="EMBL" id="OIP87174.1"/>
    </source>
</evidence>
<evidence type="ECO:0000256" key="5">
    <source>
        <dbReference type="ARBA" id="ARBA00012290"/>
    </source>
</evidence>
<dbReference type="EMBL" id="MNZO01000026">
    <property type="protein sequence ID" value="OIP87174.1"/>
    <property type="molecule type" value="Genomic_DNA"/>
</dbReference>
<dbReference type="UniPathway" id="UPA00796">
    <property type="reaction ID" value="UER00771"/>
</dbReference>
<comment type="caution">
    <text evidence="16">The sequence shown here is derived from an EMBL/GenBank/DDBJ whole genome shotgun (WGS) entry which is preliminary data.</text>
</comment>
<dbReference type="InterPro" id="IPR036291">
    <property type="entry name" value="NAD(P)-bd_dom_sf"/>
</dbReference>
<evidence type="ECO:0000256" key="1">
    <source>
        <dbReference type="ARBA" id="ARBA00001911"/>
    </source>
</evidence>
<keyword evidence="11" id="KW-0333">Golgi apparatus</keyword>
<keyword evidence="14" id="KW-0456">Lyase</keyword>
<keyword evidence="9" id="KW-1133">Transmembrane helix</keyword>
<dbReference type="PANTHER" id="PTHR43078:SF6">
    <property type="entry name" value="UDP-GLUCURONIC ACID DECARBOXYLASE 1"/>
    <property type="match status" value="1"/>
</dbReference>
<reference evidence="16 17" key="1">
    <citation type="journal article" date="2016" name="Environ. Microbiol.">
        <title>Genomic resolution of a cold subsurface aquifer community provides metabolic insights for novel microbes adapted to high CO concentrations.</title>
        <authorList>
            <person name="Probst A.J."/>
            <person name="Castelle C.J."/>
            <person name="Singh A."/>
            <person name="Brown C.T."/>
            <person name="Anantharaman K."/>
            <person name="Sharon I."/>
            <person name="Hug L.A."/>
            <person name="Burstein D."/>
            <person name="Emerson J.B."/>
            <person name="Thomas B.C."/>
            <person name="Banfield J.F."/>
        </authorList>
    </citation>
    <scope>NUCLEOTIDE SEQUENCE [LARGE SCALE GENOMIC DNA]</scope>
    <source>
        <strain evidence="16">CG2_30_35_20</strain>
    </source>
</reference>
<dbReference type="FunFam" id="3.40.50.720:FF:000065">
    <property type="entry name" value="UDP-glucuronic acid decarboxylase 1"/>
    <property type="match status" value="1"/>
</dbReference>
<dbReference type="GO" id="GO:0048040">
    <property type="term" value="F:UDP-glucuronate decarboxylase activity"/>
    <property type="evidence" value="ECO:0007669"/>
    <property type="project" value="UniProtKB-EC"/>
</dbReference>
<evidence type="ECO:0000256" key="11">
    <source>
        <dbReference type="ARBA" id="ARBA00023034"/>
    </source>
</evidence>
<dbReference type="Proteomes" id="UP000182344">
    <property type="component" value="Unassembled WGS sequence"/>
</dbReference>
<dbReference type="InterPro" id="IPR044516">
    <property type="entry name" value="UXS-like"/>
</dbReference>
<dbReference type="STRING" id="1805376.AUK05_01845"/>
<proteinExistence type="inferred from homology"/>